<evidence type="ECO:0000313" key="2">
    <source>
        <dbReference type="Proteomes" id="UP000069443"/>
    </source>
</evidence>
<reference evidence="2" key="1">
    <citation type="journal article" date="2016" name="Genome Announc.">
        <title>Draft Genome Sequences of Five Rapidly Growing Mycobacterium Species, M. thermoresistibile, M. fortuitum subsp. acetamidolyticum, M. canariasense, M. brisbanense, and M. novocastrense.</title>
        <authorList>
            <person name="Katahira K."/>
            <person name="Ogura Y."/>
            <person name="Gotoh Y."/>
            <person name="Hayashi T."/>
        </authorList>
    </citation>
    <scope>NUCLEOTIDE SEQUENCE [LARGE SCALE GENOMIC DNA]</scope>
    <source>
        <strain evidence="2">JCM15298</strain>
    </source>
</reference>
<reference evidence="2" key="2">
    <citation type="submission" date="2016-02" db="EMBL/GenBank/DDBJ databases">
        <title>Draft genome sequence of five rapidly growing Mycobacterium species.</title>
        <authorList>
            <person name="Katahira K."/>
            <person name="Gotou Y."/>
            <person name="Iida K."/>
            <person name="Ogura Y."/>
            <person name="Hayashi T."/>
        </authorList>
    </citation>
    <scope>NUCLEOTIDE SEQUENCE [LARGE SCALE GENOMIC DNA]</scope>
    <source>
        <strain evidence="2">JCM15298</strain>
    </source>
</reference>
<proteinExistence type="predicted"/>
<dbReference type="Proteomes" id="UP000069443">
    <property type="component" value="Unassembled WGS sequence"/>
</dbReference>
<sequence>MGTPYPMGEHSHTHDDALGTRRHALRESLRHAAASFKRDGPEFALAGSYALWVYGGPEPVHDVDFVVAESDVDAAAATLGGAGFQLLPCPEDWLFKAYRETAAEVVVDVLFRINRVSVTAAALRHAEVRDVLAIPMPVLPPTCVITHKLRAFDEHNCDFGALLPGVRAVRESVDWAQVRAATADSPFATAFLCLCDGLGIAAPVMRT</sequence>
<accession>A0A100WH60</accession>
<evidence type="ECO:0000313" key="1">
    <source>
        <dbReference type="EMBL" id="GAS98527.1"/>
    </source>
</evidence>
<protein>
    <recommendedName>
        <fullName evidence="3">Nucleotidyltransferase family protein</fullName>
    </recommendedName>
</protein>
<gene>
    <name evidence="1" type="ORF">RMCC_5492</name>
</gene>
<name>A0A100WH60_MYCCR</name>
<dbReference type="AlphaFoldDB" id="A0A100WH60"/>
<dbReference type="Gene3D" id="3.30.460.40">
    <property type="match status" value="1"/>
</dbReference>
<keyword evidence="2" id="KW-1185">Reference proteome</keyword>
<dbReference type="EMBL" id="BCSY01000084">
    <property type="protein sequence ID" value="GAS98527.1"/>
    <property type="molecule type" value="Genomic_DNA"/>
</dbReference>
<dbReference type="InterPro" id="IPR043519">
    <property type="entry name" value="NT_sf"/>
</dbReference>
<organism evidence="1 2">
    <name type="scientific">Mycolicibacterium canariasense</name>
    <name type="common">Mycobacterium canariasense</name>
    <dbReference type="NCBI Taxonomy" id="228230"/>
    <lineage>
        <taxon>Bacteria</taxon>
        <taxon>Bacillati</taxon>
        <taxon>Actinomycetota</taxon>
        <taxon>Actinomycetes</taxon>
        <taxon>Mycobacteriales</taxon>
        <taxon>Mycobacteriaceae</taxon>
        <taxon>Mycolicibacterium</taxon>
    </lineage>
</organism>
<dbReference type="SUPFAM" id="SSF81301">
    <property type="entry name" value="Nucleotidyltransferase"/>
    <property type="match status" value="1"/>
</dbReference>
<dbReference type="STRING" id="228230.RMCC_5492"/>
<evidence type="ECO:0008006" key="3">
    <source>
        <dbReference type="Google" id="ProtNLM"/>
    </source>
</evidence>
<comment type="caution">
    <text evidence="1">The sequence shown here is derived from an EMBL/GenBank/DDBJ whole genome shotgun (WGS) entry which is preliminary data.</text>
</comment>